<evidence type="ECO:0000313" key="2">
    <source>
        <dbReference type="EMBL" id="EFP74158.1"/>
    </source>
</evidence>
<evidence type="ECO:0000313" key="3">
    <source>
        <dbReference type="Proteomes" id="UP000008783"/>
    </source>
</evidence>
<keyword evidence="3" id="KW-1185">Reference proteome</keyword>
<dbReference type="GeneID" id="10527503"/>
<feature type="compositionally biased region" description="Polar residues" evidence="1">
    <location>
        <begin position="65"/>
        <end position="79"/>
    </location>
</feature>
<dbReference type="VEuPathDB" id="FungiDB:PGTG_00114"/>
<organism evidence="2 3">
    <name type="scientific">Puccinia graminis f. sp. tritici (strain CRL 75-36-700-3 / race SCCL)</name>
    <name type="common">Black stem rust fungus</name>
    <dbReference type="NCBI Taxonomy" id="418459"/>
    <lineage>
        <taxon>Eukaryota</taxon>
        <taxon>Fungi</taxon>
        <taxon>Dikarya</taxon>
        <taxon>Basidiomycota</taxon>
        <taxon>Pucciniomycotina</taxon>
        <taxon>Pucciniomycetes</taxon>
        <taxon>Pucciniales</taxon>
        <taxon>Pucciniaceae</taxon>
        <taxon>Puccinia</taxon>
    </lineage>
</organism>
<evidence type="ECO:0000256" key="1">
    <source>
        <dbReference type="SAM" id="MobiDB-lite"/>
    </source>
</evidence>
<dbReference type="PANTHER" id="PTHR33324:SF2">
    <property type="entry name" value="MYB_SANT-LIKE DNA-BINDING DOMAIN-CONTAINING PROTEIN"/>
    <property type="match status" value="1"/>
</dbReference>
<dbReference type="PANTHER" id="PTHR33324">
    <property type="entry name" value="EXPRESSED PROTEIN"/>
    <property type="match status" value="1"/>
</dbReference>
<dbReference type="Proteomes" id="UP000008783">
    <property type="component" value="Unassembled WGS sequence"/>
</dbReference>
<sequence length="422" mass="45324">MSTVNSTQPSQTDASQPTQNTTQASATITPHPTNHETPARGRGSRGGRGGGARGRARGGRAVQHGGQTRSQPGTRSAPRSWTKDRNRDGLSKREVCELINQYLIDNGGESRLWCGIEQQVTTLEKKFRDALAWQDQTGQGILDEADELARQAGGNSKDEDFLEPVMLDRPSAVPLNTHEQGDDDDLTRALNLDRNEDCPTTPEHWSASKRGGPASPVNTLGLPSPDVIQSLPATARSTAQTPVGTGTPAVAPSPSNRVASMSALAAQRPDAQAQRQVSYAERITDRLFPSRDEMASQTTAEIQMNRDQLDTDNQMVNANIALINALSQDLAPTANLPEQISLQNHQLRLDVQLREVEVAHAQAPLAAEEASGAAFARVRMVQDFIGSGLAPAEALEMTNQILGPVLLAPPQTPVDPSPPYDE</sequence>
<feature type="region of interest" description="Disordered" evidence="1">
    <location>
        <begin position="1"/>
        <end position="89"/>
    </location>
</feature>
<dbReference type="KEGG" id="pgr:PGTG_00114"/>
<name>E3JQW9_PUCGT</name>
<dbReference type="InParanoid" id="E3JQW9"/>
<feature type="region of interest" description="Disordered" evidence="1">
    <location>
        <begin position="193"/>
        <end position="219"/>
    </location>
</feature>
<dbReference type="HOGENOM" id="CLU_053740_1_0_1"/>
<gene>
    <name evidence="2" type="ORF">PGTG_00114</name>
</gene>
<reference key="1">
    <citation type="submission" date="2007-01" db="EMBL/GenBank/DDBJ databases">
        <title>The Genome Sequence of Puccinia graminis f. sp. tritici Strain CRL 75-36-700-3.</title>
        <authorList>
            <consortium name="The Broad Institute Genome Sequencing Platform"/>
            <person name="Birren B."/>
            <person name="Lander E."/>
            <person name="Galagan J."/>
            <person name="Nusbaum C."/>
            <person name="Devon K."/>
            <person name="Cuomo C."/>
            <person name="Jaffe D."/>
            <person name="Butler J."/>
            <person name="Alvarez P."/>
            <person name="Gnerre S."/>
            <person name="Grabherr M."/>
            <person name="Mauceli E."/>
            <person name="Brockman W."/>
            <person name="Young S."/>
            <person name="LaButti K."/>
            <person name="Sykes S."/>
            <person name="DeCaprio D."/>
            <person name="Crawford M."/>
            <person name="Koehrsen M."/>
            <person name="Engels R."/>
            <person name="Montgomery P."/>
            <person name="Pearson M."/>
            <person name="Howarth C."/>
            <person name="Larson L."/>
            <person name="White J."/>
            <person name="Zeng Q."/>
            <person name="Kodira C."/>
            <person name="Yandava C."/>
            <person name="Alvarado L."/>
            <person name="O'Leary S."/>
            <person name="Szabo L."/>
            <person name="Dean R."/>
            <person name="Schein J."/>
        </authorList>
    </citation>
    <scope>NUCLEOTIDE SEQUENCE</scope>
    <source>
        <strain>CRL 75-36-700-3</strain>
    </source>
</reference>
<dbReference type="RefSeq" id="XP_003307164.1">
    <property type="nucleotide sequence ID" value="XM_003307116.1"/>
</dbReference>
<feature type="region of interest" description="Disordered" evidence="1">
    <location>
        <begin position="237"/>
        <end position="256"/>
    </location>
</feature>
<feature type="compositionally biased region" description="Polar residues" evidence="1">
    <location>
        <begin position="1"/>
        <end position="32"/>
    </location>
</feature>
<protein>
    <submittedName>
        <fullName evidence="2">Uncharacterized protein</fullName>
    </submittedName>
</protein>
<proteinExistence type="predicted"/>
<reference evidence="3" key="2">
    <citation type="journal article" date="2011" name="Proc. Natl. Acad. Sci. U.S.A.">
        <title>Obligate biotrophy features unraveled by the genomic analysis of rust fungi.</title>
        <authorList>
            <person name="Duplessis S."/>
            <person name="Cuomo C.A."/>
            <person name="Lin Y.-C."/>
            <person name="Aerts A."/>
            <person name="Tisserant E."/>
            <person name="Veneault-Fourrey C."/>
            <person name="Joly D.L."/>
            <person name="Hacquard S."/>
            <person name="Amselem J."/>
            <person name="Cantarel B.L."/>
            <person name="Chiu R."/>
            <person name="Coutinho P.M."/>
            <person name="Feau N."/>
            <person name="Field M."/>
            <person name="Frey P."/>
            <person name="Gelhaye E."/>
            <person name="Goldberg J."/>
            <person name="Grabherr M.G."/>
            <person name="Kodira C.D."/>
            <person name="Kohler A."/>
            <person name="Kuees U."/>
            <person name="Lindquist E.A."/>
            <person name="Lucas S.M."/>
            <person name="Mago R."/>
            <person name="Mauceli E."/>
            <person name="Morin E."/>
            <person name="Murat C."/>
            <person name="Pangilinan J.L."/>
            <person name="Park R."/>
            <person name="Pearson M."/>
            <person name="Quesneville H."/>
            <person name="Rouhier N."/>
            <person name="Sakthikumar S."/>
            <person name="Salamov A.A."/>
            <person name="Schmutz J."/>
            <person name="Selles B."/>
            <person name="Shapiro H."/>
            <person name="Tanguay P."/>
            <person name="Tuskan G.A."/>
            <person name="Henrissat B."/>
            <person name="Van de Peer Y."/>
            <person name="Rouze P."/>
            <person name="Ellis J.G."/>
            <person name="Dodds P.N."/>
            <person name="Schein J.E."/>
            <person name="Zhong S."/>
            <person name="Hamelin R.C."/>
            <person name="Grigoriev I.V."/>
            <person name="Szabo L.J."/>
            <person name="Martin F."/>
        </authorList>
    </citation>
    <scope>NUCLEOTIDE SEQUENCE [LARGE SCALE GENOMIC DNA]</scope>
    <source>
        <strain evidence="3">CRL 75-36-700-3 / race SCCL</strain>
    </source>
</reference>
<dbReference type="OrthoDB" id="2506645at2759"/>
<accession>E3JQW9</accession>
<dbReference type="EMBL" id="DS178262">
    <property type="protein sequence ID" value="EFP74158.1"/>
    <property type="molecule type" value="Genomic_DNA"/>
</dbReference>
<feature type="compositionally biased region" description="Gly residues" evidence="1">
    <location>
        <begin position="44"/>
        <end position="53"/>
    </location>
</feature>
<dbReference type="AlphaFoldDB" id="E3JQW9"/>